<dbReference type="VEuPathDB" id="FungiDB:P174DRAFT_464609"/>
<dbReference type="InterPro" id="IPR051410">
    <property type="entry name" value="Ferric/Cupric_Reductase"/>
</dbReference>
<feature type="transmembrane region" description="Helical" evidence="2">
    <location>
        <begin position="115"/>
        <end position="135"/>
    </location>
</feature>
<dbReference type="Proteomes" id="UP000234474">
    <property type="component" value="Unassembled WGS sequence"/>
</dbReference>
<accession>A0A2I1BU32</accession>
<dbReference type="EMBL" id="MSZS01000011">
    <property type="protein sequence ID" value="PKX88862.1"/>
    <property type="molecule type" value="Genomic_DNA"/>
</dbReference>
<proteinExistence type="predicted"/>
<reference evidence="4" key="1">
    <citation type="journal article" date="2018" name="Proc. Natl. Acad. Sci. U.S.A.">
        <title>Linking secondary metabolites to gene clusters through genome sequencing of six diverse Aspergillus species.</title>
        <authorList>
            <person name="Kaerboelling I."/>
            <person name="Vesth T.C."/>
            <person name="Frisvad J.C."/>
            <person name="Nybo J.L."/>
            <person name="Theobald S."/>
            <person name="Kuo A."/>
            <person name="Bowyer P."/>
            <person name="Matsuda Y."/>
            <person name="Mondo S."/>
            <person name="Lyhne E.K."/>
            <person name="Kogle M.E."/>
            <person name="Clum A."/>
            <person name="Lipzen A."/>
            <person name="Salamov A."/>
            <person name="Ngan C.Y."/>
            <person name="Daum C."/>
            <person name="Chiniquy J."/>
            <person name="Barry K."/>
            <person name="LaButti K."/>
            <person name="Haridas S."/>
            <person name="Simmons B.A."/>
            <person name="Magnuson J.K."/>
            <person name="Mortensen U.H."/>
            <person name="Larsen T.O."/>
            <person name="Grigoriev I.V."/>
            <person name="Baker S.E."/>
            <person name="Andersen M.R."/>
        </authorList>
    </citation>
    <scope>NUCLEOTIDE SEQUENCE [LARGE SCALE GENOMIC DNA]</scope>
    <source>
        <strain evidence="4">IBT 16806</strain>
    </source>
</reference>
<dbReference type="CDD" id="cd06186">
    <property type="entry name" value="NOX_Duox_like_FAD_NADP"/>
    <property type="match status" value="1"/>
</dbReference>
<feature type="transmembrane region" description="Helical" evidence="2">
    <location>
        <begin position="20"/>
        <end position="39"/>
    </location>
</feature>
<keyword evidence="4" id="KW-1185">Reference proteome</keyword>
<evidence type="ECO:0000256" key="2">
    <source>
        <dbReference type="SAM" id="Phobius"/>
    </source>
</evidence>
<dbReference type="GO" id="GO:0015677">
    <property type="term" value="P:copper ion import"/>
    <property type="evidence" value="ECO:0007669"/>
    <property type="project" value="TreeGrafter"/>
</dbReference>
<dbReference type="GeneID" id="36537739"/>
<keyword evidence="2" id="KW-0812">Transmembrane</keyword>
<evidence type="ECO:0008006" key="5">
    <source>
        <dbReference type="Google" id="ProtNLM"/>
    </source>
</evidence>
<dbReference type="GO" id="GO:0000293">
    <property type="term" value="F:ferric-chelate reductase activity"/>
    <property type="evidence" value="ECO:0007669"/>
    <property type="project" value="TreeGrafter"/>
</dbReference>
<feature type="transmembrane region" description="Helical" evidence="2">
    <location>
        <begin position="83"/>
        <end position="103"/>
    </location>
</feature>
<organism evidence="3 4">
    <name type="scientific">Aspergillus novofumigatus (strain IBT 16806)</name>
    <dbReference type="NCBI Taxonomy" id="1392255"/>
    <lineage>
        <taxon>Eukaryota</taxon>
        <taxon>Fungi</taxon>
        <taxon>Dikarya</taxon>
        <taxon>Ascomycota</taxon>
        <taxon>Pezizomycotina</taxon>
        <taxon>Eurotiomycetes</taxon>
        <taxon>Eurotiomycetidae</taxon>
        <taxon>Eurotiales</taxon>
        <taxon>Aspergillaceae</taxon>
        <taxon>Aspergillus</taxon>
        <taxon>Aspergillus subgen. Fumigati</taxon>
    </lineage>
</organism>
<dbReference type="PANTHER" id="PTHR32361">
    <property type="entry name" value="FERRIC/CUPRIC REDUCTASE TRANSMEMBRANE COMPONENT"/>
    <property type="match status" value="1"/>
</dbReference>
<evidence type="ECO:0000256" key="1">
    <source>
        <dbReference type="ARBA" id="ARBA00022448"/>
    </source>
</evidence>
<keyword evidence="1" id="KW-0813">Transport</keyword>
<dbReference type="RefSeq" id="XP_024677457.1">
    <property type="nucleotide sequence ID" value="XM_024830413.1"/>
</dbReference>
<protein>
    <recommendedName>
        <fullName evidence="5">Ferric oxidoreductase domain-containing protein</fullName>
    </recommendedName>
</protein>
<dbReference type="AlphaFoldDB" id="A0A2I1BU32"/>
<dbReference type="PANTHER" id="PTHR32361:SF26">
    <property type="entry name" value="FAD-BINDING 8 DOMAIN-CONTAINING PROTEIN-RELATED"/>
    <property type="match status" value="1"/>
</dbReference>
<dbReference type="Gene3D" id="3.40.50.80">
    <property type="entry name" value="Nucleotide-binding domain of ferredoxin-NADP reductase (FNR) module"/>
    <property type="match status" value="1"/>
</dbReference>
<evidence type="ECO:0000313" key="4">
    <source>
        <dbReference type="Proteomes" id="UP000234474"/>
    </source>
</evidence>
<dbReference type="OrthoDB" id="4494341at2759"/>
<keyword evidence="2" id="KW-0472">Membrane</keyword>
<dbReference type="OMA" id="NISIYMG"/>
<keyword evidence="2" id="KW-1133">Transmembrane helix</keyword>
<evidence type="ECO:0000313" key="3">
    <source>
        <dbReference type="EMBL" id="PKX88862.1"/>
    </source>
</evidence>
<sequence>MVLRNCSLLNIFVPGAEDALTIYAIVAGSIFAGLFLAWTLSTLAKYVLLHLSYAAINAFLIIFRADSLTGTGRRAGELALVNLIFPLSAIHLSNVANLLGISWSTYRKIHHTTGWMAMALLAFHISVAGAASLGTQHLPSAFRPPKLYLVITLVVFRMTSFFRLVTLLAIISFNMREAKEANPVITAGQAGQYINLWLPLTHPFTDTLELLVQLYYGLSVDLLHHAPAAAQSLISFLALFTGPHGTSEDVSYYESILVITSRFRIAAAVPYLKKMIYSYNTCTSQVRHLHLVWQVELIKEVTAAQSLLNNLLKDNIILNISIYMGNSLKQNKLPFNYDSIISLKASGG</sequence>
<dbReference type="GO" id="GO:0005886">
    <property type="term" value="C:plasma membrane"/>
    <property type="evidence" value="ECO:0007669"/>
    <property type="project" value="TreeGrafter"/>
</dbReference>
<gene>
    <name evidence="3" type="ORF">P174DRAFT_464609</name>
</gene>
<name>A0A2I1BU32_ASPN1</name>
<feature type="transmembrane region" description="Helical" evidence="2">
    <location>
        <begin position="147"/>
        <end position="171"/>
    </location>
</feature>
<dbReference type="GO" id="GO:0006879">
    <property type="term" value="P:intracellular iron ion homeostasis"/>
    <property type="evidence" value="ECO:0007669"/>
    <property type="project" value="TreeGrafter"/>
</dbReference>
<feature type="transmembrane region" description="Helical" evidence="2">
    <location>
        <begin position="46"/>
        <end position="63"/>
    </location>
</feature>
<comment type="caution">
    <text evidence="3">The sequence shown here is derived from an EMBL/GenBank/DDBJ whole genome shotgun (WGS) entry which is preliminary data.</text>
</comment>
<dbReference type="STRING" id="1392255.A0A2I1BU32"/>
<dbReference type="GO" id="GO:0006826">
    <property type="term" value="P:iron ion transport"/>
    <property type="evidence" value="ECO:0007669"/>
    <property type="project" value="TreeGrafter"/>
</dbReference>
<dbReference type="InterPro" id="IPR039261">
    <property type="entry name" value="FNR_nucleotide-bd"/>
</dbReference>